<dbReference type="PANTHER" id="PTHR23301">
    <property type="entry name" value="CHITIN BINDING PERITROPHIN-A"/>
    <property type="match status" value="1"/>
</dbReference>
<feature type="domain" description="Chitin-binding type-2" evidence="8">
    <location>
        <begin position="108"/>
        <end position="164"/>
    </location>
</feature>
<dbReference type="PROSITE" id="PS50940">
    <property type="entry name" value="CHIT_BIND_II"/>
    <property type="match status" value="5"/>
</dbReference>
<dbReference type="InterPro" id="IPR051940">
    <property type="entry name" value="Chitin_bind-dev_reg"/>
</dbReference>
<keyword evidence="1" id="KW-0147">Chitin-binding</keyword>
<accession>A0A182YQZ9</accession>
<feature type="domain" description="Chitin-binding type-2" evidence="8">
    <location>
        <begin position="421"/>
        <end position="477"/>
    </location>
</feature>
<feature type="compositionally biased region" description="Low complexity" evidence="6">
    <location>
        <begin position="288"/>
        <end position="297"/>
    </location>
</feature>
<feature type="region of interest" description="Disordered" evidence="6">
    <location>
        <begin position="82"/>
        <end position="105"/>
    </location>
</feature>
<evidence type="ECO:0000256" key="1">
    <source>
        <dbReference type="ARBA" id="ARBA00022669"/>
    </source>
</evidence>
<feature type="compositionally biased region" description="Acidic residues" evidence="6">
    <location>
        <begin position="96"/>
        <end position="105"/>
    </location>
</feature>
<keyword evidence="3" id="KW-0677">Repeat</keyword>
<evidence type="ECO:0000256" key="5">
    <source>
        <dbReference type="ARBA" id="ARBA00023180"/>
    </source>
</evidence>
<evidence type="ECO:0000313" key="10">
    <source>
        <dbReference type="Proteomes" id="UP000076408"/>
    </source>
</evidence>
<evidence type="ECO:0000256" key="7">
    <source>
        <dbReference type="SAM" id="SignalP"/>
    </source>
</evidence>
<dbReference type="GO" id="GO:0008061">
    <property type="term" value="F:chitin binding"/>
    <property type="evidence" value="ECO:0007669"/>
    <property type="project" value="UniProtKB-KW"/>
</dbReference>
<feature type="compositionally biased region" description="Polar residues" evidence="6">
    <location>
        <begin position="162"/>
        <end position="176"/>
    </location>
</feature>
<dbReference type="SUPFAM" id="SSF57625">
    <property type="entry name" value="Invertebrate chitin-binding proteins"/>
    <property type="match status" value="5"/>
</dbReference>
<dbReference type="InterPro" id="IPR036508">
    <property type="entry name" value="Chitin-bd_dom_sf"/>
</dbReference>
<evidence type="ECO:0000256" key="6">
    <source>
        <dbReference type="SAM" id="MobiDB-lite"/>
    </source>
</evidence>
<evidence type="ECO:0000256" key="2">
    <source>
        <dbReference type="ARBA" id="ARBA00022729"/>
    </source>
</evidence>
<dbReference type="VEuPathDB" id="VectorBase:ASTEI20_046046"/>
<evidence type="ECO:0000313" key="9">
    <source>
        <dbReference type="EnsemblMetazoa" id="ASTEI10885-PA"/>
    </source>
</evidence>
<keyword evidence="4" id="KW-1015">Disulfide bond</keyword>
<feature type="region of interest" description="Disordered" evidence="6">
    <location>
        <begin position="282"/>
        <end position="321"/>
    </location>
</feature>
<dbReference type="OMA" id="TKYISCY"/>
<dbReference type="VEuPathDB" id="VectorBase:ASTE004987"/>
<organism evidence="9 10">
    <name type="scientific">Anopheles stephensi</name>
    <name type="common">Indo-Pakistan malaria mosquito</name>
    <dbReference type="NCBI Taxonomy" id="30069"/>
    <lineage>
        <taxon>Eukaryota</taxon>
        <taxon>Metazoa</taxon>
        <taxon>Ecdysozoa</taxon>
        <taxon>Arthropoda</taxon>
        <taxon>Hexapoda</taxon>
        <taxon>Insecta</taxon>
        <taxon>Pterygota</taxon>
        <taxon>Neoptera</taxon>
        <taxon>Endopterygota</taxon>
        <taxon>Diptera</taxon>
        <taxon>Nematocera</taxon>
        <taxon>Culicoidea</taxon>
        <taxon>Culicidae</taxon>
        <taxon>Anophelinae</taxon>
        <taxon>Anopheles</taxon>
    </lineage>
</organism>
<keyword evidence="10" id="KW-1185">Reference proteome</keyword>
<dbReference type="Pfam" id="PF01607">
    <property type="entry name" value="CBM_14"/>
    <property type="match status" value="4"/>
</dbReference>
<evidence type="ECO:0000259" key="8">
    <source>
        <dbReference type="PROSITE" id="PS50940"/>
    </source>
</evidence>
<keyword evidence="2 7" id="KW-0732">Signal</keyword>
<feature type="domain" description="Chitin-binding type-2" evidence="8">
    <location>
        <begin position="228"/>
        <end position="284"/>
    </location>
</feature>
<feature type="compositionally biased region" description="Acidic residues" evidence="6">
    <location>
        <begin position="180"/>
        <end position="195"/>
    </location>
</feature>
<feature type="signal peptide" evidence="7">
    <location>
        <begin position="1"/>
        <end position="20"/>
    </location>
</feature>
<dbReference type="STRING" id="30069.A0A182YQZ9"/>
<reference evidence="9" key="2">
    <citation type="submission" date="2020-05" db="UniProtKB">
        <authorList>
            <consortium name="EnsemblMetazoa"/>
        </authorList>
    </citation>
    <scope>IDENTIFICATION</scope>
    <source>
        <strain evidence="9">Indian</strain>
    </source>
</reference>
<dbReference type="SMART" id="SM00494">
    <property type="entry name" value="ChtBD2"/>
    <property type="match status" value="5"/>
</dbReference>
<feature type="compositionally biased region" description="Acidic residues" evidence="6">
    <location>
        <begin position="212"/>
        <end position="221"/>
    </location>
</feature>
<dbReference type="Gene3D" id="2.170.140.10">
    <property type="entry name" value="Chitin binding domain"/>
    <property type="match status" value="4"/>
</dbReference>
<dbReference type="AlphaFoldDB" id="A0A182YQZ9"/>
<evidence type="ECO:0000256" key="4">
    <source>
        <dbReference type="ARBA" id="ARBA00023157"/>
    </source>
</evidence>
<sequence>MRLTVAIGVALLAIIGSATAKPSSAGSCTKLEEGATYGIAGDCAKYLLCRKGALEIKECKSSTEYDTVSGKCVQTGSATCAVEANPEPEPQPEPVPEPEPEESPEQYDYLCQKVLYGVRVHPNACDKFLVCSKEKAAIELCAEGFIFVDDFISCVPGNKETCTVQPDEPSTTESLPSGSDETEEGEESGSDDDSNEAATPEPEPEPSNPPSEETESGEEPSETPGPYDYLCAKTLLGSVAHPESCTKYISCYKYKGKEESCKQGYAYSSKLHLCVKQKNGGCADAPEEQPTTEAATPEPEPEPSNPPAEKTESGEDPSETSGPYDYLCAKTLLGNVAHPDSCTKYISCYKNKAKEQNCNNGYYFSVYLRLCIKGNSETCADINGGNQEPTPTEPQPEPTEEPTTTTELVPPETGGDPGETNTGCIEGFTGFLPIQNDCVSYVYCFQGEPGVRTCLENYIYYDPFKTCLPGDPVLCQLYSV</sequence>
<evidence type="ECO:0000256" key="3">
    <source>
        <dbReference type="ARBA" id="ARBA00022737"/>
    </source>
</evidence>
<keyword evidence="5" id="KW-0325">Glycoprotein</keyword>
<feature type="domain" description="Chitin-binding type-2" evidence="8">
    <location>
        <begin position="25"/>
        <end position="82"/>
    </location>
</feature>
<dbReference type="Proteomes" id="UP000076408">
    <property type="component" value="Unassembled WGS sequence"/>
</dbReference>
<name>A0A182YQZ9_ANOST</name>
<proteinExistence type="predicted"/>
<feature type="compositionally biased region" description="Low complexity" evidence="6">
    <location>
        <begin position="401"/>
        <end position="413"/>
    </location>
</feature>
<feature type="region of interest" description="Disordered" evidence="6">
    <location>
        <begin position="162"/>
        <end position="227"/>
    </location>
</feature>
<dbReference type="EnsemblMetazoa" id="ASTEI10885-RA">
    <property type="protein sequence ID" value="ASTEI10885-PA"/>
    <property type="gene ID" value="ASTEI10885"/>
</dbReference>
<dbReference type="GO" id="GO:0005576">
    <property type="term" value="C:extracellular region"/>
    <property type="evidence" value="ECO:0007669"/>
    <property type="project" value="InterPro"/>
</dbReference>
<feature type="region of interest" description="Disordered" evidence="6">
    <location>
        <begin position="382"/>
        <end position="419"/>
    </location>
</feature>
<dbReference type="InterPro" id="IPR002557">
    <property type="entry name" value="Chitin-bd_dom"/>
</dbReference>
<dbReference type="PANTHER" id="PTHR23301:SF106">
    <property type="entry name" value="CHITIN-BINDING TYPE-2 DOMAIN-CONTAINING PROTEIN-RELATED"/>
    <property type="match status" value="1"/>
</dbReference>
<feature type="chain" id="PRO_5043624131" description="Chitin-binding type-2 domain-containing protein" evidence="7">
    <location>
        <begin position="21"/>
        <end position="480"/>
    </location>
</feature>
<feature type="domain" description="Chitin-binding type-2" evidence="8">
    <location>
        <begin position="325"/>
        <end position="381"/>
    </location>
</feature>
<reference evidence="10" key="1">
    <citation type="journal article" date="2014" name="Genome Biol.">
        <title>Genome analysis of a major urban malaria vector mosquito, Anopheles stephensi.</title>
        <authorList>
            <person name="Jiang X."/>
            <person name="Peery A."/>
            <person name="Hall A.B."/>
            <person name="Sharma A."/>
            <person name="Chen X.G."/>
            <person name="Waterhouse R.M."/>
            <person name="Komissarov A."/>
            <person name="Riehle M.M."/>
            <person name="Shouche Y."/>
            <person name="Sharakhova M.V."/>
            <person name="Lawson D."/>
            <person name="Pakpour N."/>
            <person name="Arensburger P."/>
            <person name="Davidson V.L."/>
            <person name="Eiglmeier K."/>
            <person name="Emrich S."/>
            <person name="George P."/>
            <person name="Kennedy R.C."/>
            <person name="Mane S.P."/>
            <person name="Maslen G."/>
            <person name="Oringanje C."/>
            <person name="Qi Y."/>
            <person name="Settlage R."/>
            <person name="Tojo M."/>
            <person name="Tubio J.M."/>
            <person name="Unger M.F."/>
            <person name="Wang B."/>
            <person name="Vernick K.D."/>
            <person name="Ribeiro J.M."/>
            <person name="James A.A."/>
            <person name="Michel K."/>
            <person name="Riehle M.A."/>
            <person name="Luckhart S."/>
            <person name="Sharakhov I.V."/>
            <person name="Tu Z."/>
        </authorList>
    </citation>
    <scope>NUCLEOTIDE SEQUENCE [LARGE SCALE GENOMIC DNA]</scope>
    <source>
        <strain evidence="10">Indian</strain>
    </source>
</reference>
<protein>
    <recommendedName>
        <fullName evidence="8">Chitin-binding type-2 domain-containing protein</fullName>
    </recommendedName>
</protein>
<dbReference type="VEuPathDB" id="VectorBase:ASTEI10885"/>